<proteinExistence type="predicted"/>
<reference evidence="1 2" key="1">
    <citation type="submission" date="2019-09" db="EMBL/GenBank/DDBJ databases">
        <title>Bacillus ochoae sp. nov., Paenibacillus whitsoniae sp. nov., Paenibacillus spiritus sp. nov. Isolated from the Mars Exploration Rover during spacecraft assembly.</title>
        <authorList>
            <person name="Seuylemezian A."/>
            <person name="Vaishampayan P."/>
        </authorList>
    </citation>
    <scope>NUCLEOTIDE SEQUENCE [LARGE SCALE GENOMIC DNA]</scope>
    <source>
        <strain evidence="1 2">MER_111</strain>
    </source>
</reference>
<evidence type="ECO:0000313" key="1">
    <source>
        <dbReference type="EMBL" id="KAA8996839.1"/>
    </source>
</evidence>
<organism evidence="1 2">
    <name type="scientific">Paenibacillus spiritus</name>
    <dbReference type="NCBI Taxonomy" id="2496557"/>
    <lineage>
        <taxon>Bacteria</taxon>
        <taxon>Bacillati</taxon>
        <taxon>Bacillota</taxon>
        <taxon>Bacilli</taxon>
        <taxon>Bacillales</taxon>
        <taxon>Paenibacillaceae</taxon>
        <taxon>Paenibacillus</taxon>
    </lineage>
</organism>
<dbReference type="AlphaFoldDB" id="A0A5J5FUQ7"/>
<dbReference type="Proteomes" id="UP000367750">
    <property type="component" value="Unassembled WGS sequence"/>
</dbReference>
<sequence length="196" mass="21520">MDKDIINGHFFIPPLVKNNTEQSPTTLLWKTTSYLLEEAIKYEWIDVLTSQGQKDLVVILQGVTLGGVQNDIMTLNKSGFDVTVKLLATDSIDLLKFRIDERSRQPGSMGAPSMTRNQLEDISKTCYQGFGQMLNGNAGLQNISYEAFIIGVGNAATIDSKTRIYTSHFSQGEISFSSSTLSFGDVARPALSLQTA</sequence>
<protein>
    <submittedName>
        <fullName evidence="1">Uncharacterized protein</fullName>
    </submittedName>
</protein>
<dbReference type="OrthoDB" id="9994146at2"/>
<keyword evidence="2" id="KW-1185">Reference proteome</keyword>
<gene>
    <name evidence="1" type="ORF">F4V43_18340</name>
</gene>
<evidence type="ECO:0000313" key="2">
    <source>
        <dbReference type="Proteomes" id="UP000367750"/>
    </source>
</evidence>
<dbReference type="EMBL" id="VYKK01000031">
    <property type="protein sequence ID" value="KAA8996839.1"/>
    <property type="molecule type" value="Genomic_DNA"/>
</dbReference>
<dbReference type="RefSeq" id="WP_150459722.1">
    <property type="nucleotide sequence ID" value="NZ_VYKK01000031.1"/>
</dbReference>
<comment type="caution">
    <text evidence="1">The sequence shown here is derived from an EMBL/GenBank/DDBJ whole genome shotgun (WGS) entry which is preliminary data.</text>
</comment>
<accession>A0A5J5FUQ7</accession>
<name>A0A5J5FUQ7_9BACL</name>